<comment type="caution">
    <text evidence="1">The sequence shown here is derived from an EMBL/GenBank/DDBJ whole genome shotgun (WGS) entry which is preliminary data.</text>
</comment>
<evidence type="ECO:0000313" key="1">
    <source>
        <dbReference type="EMBL" id="GAG36821.1"/>
    </source>
</evidence>
<gene>
    <name evidence="1" type="ORF">S01H1_70855</name>
</gene>
<accession>X0YJ29</accession>
<dbReference type="AlphaFoldDB" id="X0YJ29"/>
<feature type="non-terminal residue" evidence="1">
    <location>
        <position position="1"/>
    </location>
</feature>
<sequence length="182" mass="20897">WKAIHDFDWDYNKAYDMMYNMGIPRSKLRIAPPTLSSAAIIDLKMGLKAWPRWFDKLAIRLPGVRSAAQYGKISVRPHRRLGETWQQAYQRECIDEAPAWIAERATLTKEAFLKNHTKHSTGDFPDIKGCSRCYMKSWRTLAYAVYMGDPLSLHVTGAIHLPYMEPEFFRAGAGTWGGTPSW</sequence>
<protein>
    <submittedName>
        <fullName evidence="1">Uncharacterized protein</fullName>
    </submittedName>
</protein>
<dbReference type="EMBL" id="BARS01047142">
    <property type="protein sequence ID" value="GAG36821.1"/>
    <property type="molecule type" value="Genomic_DNA"/>
</dbReference>
<reference evidence="1" key="1">
    <citation type="journal article" date="2014" name="Front. Microbiol.">
        <title>High frequency of phylogenetically diverse reductive dehalogenase-homologous genes in deep subseafloor sedimentary metagenomes.</title>
        <authorList>
            <person name="Kawai M."/>
            <person name="Futagami T."/>
            <person name="Toyoda A."/>
            <person name="Takaki Y."/>
            <person name="Nishi S."/>
            <person name="Hori S."/>
            <person name="Arai W."/>
            <person name="Tsubouchi T."/>
            <person name="Morono Y."/>
            <person name="Uchiyama I."/>
            <person name="Ito T."/>
            <person name="Fujiyama A."/>
            <person name="Inagaki F."/>
            <person name="Takami H."/>
        </authorList>
    </citation>
    <scope>NUCLEOTIDE SEQUENCE</scope>
    <source>
        <strain evidence="1">Expedition CK06-06</strain>
    </source>
</reference>
<proteinExistence type="predicted"/>
<name>X0YJ29_9ZZZZ</name>
<organism evidence="1">
    <name type="scientific">marine sediment metagenome</name>
    <dbReference type="NCBI Taxonomy" id="412755"/>
    <lineage>
        <taxon>unclassified sequences</taxon>
        <taxon>metagenomes</taxon>
        <taxon>ecological metagenomes</taxon>
    </lineage>
</organism>